<evidence type="ECO:0000313" key="2">
    <source>
        <dbReference type="Proteomes" id="UP000252139"/>
    </source>
</evidence>
<proteinExistence type="predicted"/>
<accession>A0A367JW72</accession>
<dbReference type="EMBL" id="PJQL01000607">
    <property type="protein sequence ID" value="RCH94186.1"/>
    <property type="molecule type" value="Genomic_DNA"/>
</dbReference>
<sequence length="177" mass="20478">MAEIFNYPSFIKYIQHDNSVNIRYVRKSKTQEATGKRVDLLQKMMDHLRAKSLCRKVFVSPSSNANDPLIQRDEKLKPSMQATLQRLRHINGDCQDLITELQTARSPLRLIVQDFTGLSTVQDDIRLLVEKCKNHEIVVDNGYRMDSFSRASILNDNGDVLQRFVTCRKAPLRRSQL</sequence>
<dbReference type="AlphaFoldDB" id="A0A367JW72"/>
<dbReference type="Proteomes" id="UP000252139">
    <property type="component" value="Unassembled WGS sequence"/>
</dbReference>
<name>A0A367JW72_RHIAZ</name>
<evidence type="ECO:0000313" key="1">
    <source>
        <dbReference type="EMBL" id="RCH94186.1"/>
    </source>
</evidence>
<reference evidence="1 2" key="1">
    <citation type="journal article" date="2018" name="G3 (Bethesda)">
        <title>Phylogenetic and Phylogenomic Definition of Rhizopus Species.</title>
        <authorList>
            <person name="Gryganskyi A.P."/>
            <person name="Golan J."/>
            <person name="Dolatabadi S."/>
            <person name="Mondo S."/>
            <person name="Robb S."/>
            <person name="Idnurm A."/>
            <person name="Muszewska A."/>
            <person name="Steczkiewicz K."/>
            <person name="Masonjones S."/>
            <person name="Liao H.L."/>
            <person name="Gajdeczka M.T."/>
            <person name="Anike F."/>
            <person name="Vuek A."/>
            <person name="Anishchenko I.M."/>
            <person name="Voigt K."/>
            <person name="de Hoog G.S."/>
            <person name="Smith M.E."/>
            <person name="Heitman J."/>
            <person name="Vilgalys R."/>
            <person name="Stajich J.E."/>
        </authorList>
    </citation>
    <scope>NUCLEOTIDE SEQUENCE [LARGE SCALE GENOMIC DNA]</scope>
    <source>
        <strain evidence="1 2">CBS 357.93</strain>
    </source>
</reference>
<gene>
    <name evidence="1" type="ORF">CU097_007938</name>
</gene>
<protein>
    <submittedName>
        <fullName evidence="1">Uncharacterized protein</fullName>
    </submittedName>
</protein>
<dbReference type="OrthoDB" id="2272203at2759"/>
<keyword evidence="2" id="KW-1185">Reference proteome</keyword>
<organism evidence="1 2">
    <name type="scientific">Rhizopus azygosporus</name>
    <name type="common">Rhizopus microsporus var. azygosporus</name>
    <dbReference type="NCBI Taxonomy" id="86630"/>
    <lineage>
        <taxon>Eukaryota</taxon>
        <taxon>Fungi</taxon>
        <taxon>Fungi incertae sedis</taxon>
        <taxon>Mucoromycota</taxon>
        <taxon>Mucoromycotina</taxon>
        <taxon>Mucoromycetes</taxon>
        <taxon>Mucorales</taxon>
        <taxon>Mucorineae</taxon>
        <taxon>Rhizopodaceae</taxon>
        <taxon>Rhizopus</taxon>
    </lineage>
</organism>
<comment type="caution">
    <text evidence="1">The sequence shown here is derived from an EMBL/GenBank/DDBJ whole genome shotgun (WGS) entry which is preliminary data.</text>
</comment>